<dbReference type="EMBL" id="FQXB01000001">
    <property type="protein sequence ID" value="SHG88834.1"/>
    <property type="molecule type" value="Genomic_DNA"/>
</dbReference>
<dbReference type="PANTHER" id="PTHR43364">
    <property type="entry name" value="NADH-SPECIFIC METHYLGLYOXAL REDUCTASE-RELATED"/>
    <property type="match status" value="1"/>
</dbReference>
<evidence type="ECO:0000259" key="2">
    <source>
        <dbReference type="Pfam" id="PF00248"/>
    </source>
</evidence>
<reference evidence="3 4" key="1">
    <citation type="submission" date="2016-11" db="EMBL/GenBank/DDBJ databases">
        <authorList>
            <person name="Jaros S."/>
            <person name="Januszkiewicz K."/>
            <person name="Wedrychowicz H."/>
        </authorList>
    </citation>
    <scope>NUCLEOTIDE SEQUENCE [LARGE SCALE GENOMIC DNA]</scope>
    <source>
        <strain evidence="3 4">DSM 28715</strain>
    </source>
</reference>
<dbReference type="Proteomes" id="UP000184074">
    <property type="component" value="Unassembled WGS sequence"/>
</dbReference>
<feature type="domain" description="NADP-dependent oxidoreductase" evidence="2">
    <location>
        <begin position="16"/>
        <end position="297"/>
    </location>
</feature>
<sequence>MKRPLQTVSGKPTSVLIFGAMQFGGTADQSASEALFHDALEAGINHFDTAFAYTGGASETILGELIKNNREDIYLATKVGYVGGSGSENIKQQFSISQKRLDTDYVDLLYMHRFDAETPLEETFETLAELQSEGKVRHIGVSNYAAWQVMKAQAVAAQFETHIDALQPMYSLVKRQAEVELLPMCSDQGILPATYSPLGGGLLTGKYASGGKGRLSEDHRYAARYGPDWMHAAAQGLTEIANELAVSPACLAVSWVLRSYYNANPIVSARNVDQLRPSLTAAKFDMSDELYSRLSALTPTPAPATDRLEEA</sequence>
<evidence type="ECO:0000256" key="1">
    <source>
        <dbReference type="ARBA" id="ARBA00023002"/>
    </source>
</evidence>
<dbReference type="PANTHER" id="PTHR43364:SF4">
    <property type="entry name" value="NAD(P)-LINKED OXIDOREDUCTASE SUPERFAMILY PROTEIN"/>
    <property type="match status" value="1"/>
</dbReference>
<dbReference type="GO" id="GO:0005829">
    <property type="term" value="C:cytosol"/>
    <property type="evidence" value="ECO:0007669"/>
    <property type="project" value="TreeGrafter"/>
</dbReference>
<dbReference type="InterPro" id="IPR023210">
    <property type="entry name" value="NADP_OxRdtase_dom"/>
</dbReference>
<dbReference type="RefSeq" id="WP_072900101.1">
    <property type="nucleotide sequence ID" value="NZ_FQXB01000001.1"/>
</dbReference>
<dbReference type="AlphaFoldDB" id="A0A1M5NGZ3"/>
<dbReference type="InterPro" id="IPR036812">
    <property type="entry name" value="NAD(P)_OxRdtase_dom_sf"/>
</dbReference>
<dbReference type="STRING" id="1508389.SAMN05444003_1415"/>
<organism evidence="3 4">
    <name type="scientific">Cognatiyoonia sediminum</name>
    <dbReference type="NCBI Taxonomy" id="1508389"/>
    <lineage>
        <taxon>Bacteria</taxon>
        <taxon>Pseudomonadati</taxon>
        <taxon>Pseudomonadota</taxon>
        <taxon>Alphaproteobacteria</taxon>
        <taxon>Rhodobacterales</taxon>
        <taxon>Paracoccaceae</taxon>
        <taxon>Cognatiyoonia</taxon>
    </lineage>
</organism>
<keyword evidence="4" id="KW-1185">Reference proteome</keyword>
<evidence type="ECO:0000313" key="4">
    <source>
        <dbReference type="Proteomes" id="UP000184074"/>
    </source>
</evidence>
<dbReference type="Gene3D" id="3.20.20.100">
    <property type="entry name" value="NADP-dependent oxidoreductase domain"/>
    <property type="match status" value="1"/>
</dbReference>
<proteinExistence type="predicted"/>
<gene>
    <name evidence="3" type="ORF">SAMN05444003_1415</name>
</gene>
<protein>
    <submittedName>
        <fullName evidence="3">Predicted oxidoreductase</fullName>
    </submittedName>
</protein>
<dbReference type="InterPro" id="IPR020471">
    <property type="entry name" value="AKR"/>
</dbReference>
<accession>A0A1M5NGZ3</accession>
<dbReference type="GO" id="GO:0016491">
    <property type="term" value="F:oxidoreductase activity"/>
    <property type="evidence" value="ECO:0007669"/>
    <property type="project" value="UniProtKB-KW"/>
</dbReference>
<dbReference type="SUPFAM" id="SSF51430">
    <property type="entry name" value="NAD(P)-linked oxidoreductase"/>
    <property type="match status" value="1"/>
</dbReference>
<dbReference type="OrthoDB" id="9803483at2"/>
<dbReference type="InterPro" id="IPR018170">
    <property type="entry name" value="Aldo/ket_reductase_CS"/>
</dbReference>
<name>A0A1M5NGZ3_9RHOB</name>
<evidence type="ECO:0000313" key="3">
    <source>
        <dbReference type="EMBL" id="SHG88834.1"/>
    </source>
</evidence>
<dbReference type="PROSITE" id="PS00062">
    <property type="entry name" value="ALDOKETO_REDUCTASE_2"/>
    <property type="match status" value="1"/>
</dbReference>
<dbReference type="InterPro" id="IPR050523">
    <property type="entry name" value="AKR_Detox_Biosynth"/>
</dbReference>
<keyword evidence="1" id="KW-0560">Oxidoreductase</keyword>
<dbReference type="PRINTS" id="PR00069">
    <property type="entry name" value="ALDKETRDTASE"/>
</dbReference>
<dbReference type="Pfam" id="PF00248">
    <property type="entry name" value="Aldo_ket_red"/>
    <property type="match status" value="1"/>
</dbReference>